<comment type="caution">
    <text evidence="2">The sequence shown here is derived from an EMBL/GenBank/DDBJ whole genome shotgun (WGS) entry which is preliminary data.</text>
</comment>
<dbReference type="AlphaFoldDB" id="A0A1L7VBZ9"/>
<feature type="compositionally biased region" description="Polar residues" evidence="1">
    <location>
        <begin position="138"/>
        <end position="159"/>
    </location>
</feature>
<name>A0A1L7VBZ9_FUSPR</name>
<evidence type="ECO:0000313" key="2">
    <source>
        <dbReference type="EMBL" id="CZR37804.1"/>
    </source>
</evidence>
<reference evidence="3" key="1">
    <citation type="journal article" date="2016" name="Genome Biol. Evol.">
        <title>Comparative 'omics' of the Fusarium fujikuroi species complex highlights differences in genetic potential and metabolite synthesis.</title>
        <authorList>
            <person name="Niehaus E.-M."/>
            <person name="Muensterkoetter M."/>
            <person name="Proctor R.H."/>
            <person name="Brown D.W."/>
            <person name="Sharon A."/>
            <person name="Idan Y."/>
            <person name="Oren-Young L."/>
            <person name="Sieber C.M."/>
            <person name="Novak O."/>
            <person name="Pencik A."/>
            <person name="Tarkowska D."/>
            <person name="Hromadova K."/>
            <person name="Freeman S."/>
            <person name="Maymon M."/>
            <person name="Elazar M."/>
            <person name="Youssef S.A."/>
            <person name="El-Shabrawy E.S.M."/>
            <person name="Shalaby A.B.A."/>
            <person name="Houterman P."/>
            <person name="Brock N.L."/>
            <person name="Burkhardt I."/>
            <person name="Tsavkelova E.A."/>
            <person name="Dickschat J.S."/>
            <person name="Galuszka P."/>
            <person name="Gueldener U."/>
            <person name="Tudzynski B."/>
        </authorList>
    </citation>
    <scope>NUCLEOTIDE SEQUENCE [LARGE SCALE GENOMIC DNA]</scope>
    <source>
        <strain evidence="3">ET1</strain>
    </source>
</reference>
<dbReference type="RefSeq" id="XP_031078397.1">
    <property type="nucleotide sequence ID" value="XM_031228019.1"/>
</dbReference>
<dbReference type="GeneID" id="42051884"/>
<dbReference type="EMBL" id="FJOF01000003">
    <property type="protein sequence ID" value="CZR37804.1"/>
    <property type="molecule type" value="Genomic_DNA"/>
</dbReference>
<dbReference type="VEuPathDB" id="FungiDB:FPRO_07005"/>
<keyword evidence="3" id="KW-1185">Reference proteome</keyword>
<evidence type="ECO:0000256" key="1">
    <source>
        <dbReference type="SAM" id="MobiDB-lite"/>
    </source>
</evidence>
<accession>A0A1L7VBZ9</accession>
<protein>
    <submittedName>
        <fullName evidence="2">Uncharacterized protein</fullName>
    </submittedName>
</protein>
<dbReference type="Proteomes" id="UP000183971">
    <property type="component" value="Unassembled WGS sequence"/>
</dbReference>
<proteinExistence type="predicted"/>
<evidence type="ECO:0000313" key="3">
    <source>
        <dbReference type="Proteomes" id="UP000183971"/>
    </source>
</evidence>
<feature type="region of interest" description="Disordered" evidence="1">
    <location>
        <begin position="132"/>
        <end position="168"/>
    </location>
</feature>
<sequence>MATPISQEPSGPCSEQEQMNEMSRNFYYVRKREVRMFPGATALLKMSIQKYMAKYEVEFMDDDQKLRVLLPLDVNREDSDKKFQLLMEMPDNMKKAKLLTFFRVDTIKEFEKHVQMTEISILGLERRNTCTSRRGRTSKINEISSNTQGRTGKTETNSGRIEELRLRS</sequence>
<gene>
    <name evidence="2" type="ORF">FPRO_07005</name>
</gene>
<organism evidence="2 3">
    <name type="scientific">Fusarium proliferatum (strain ET1)</name>
    <name type="common">Orchid endophyte fungus</name>
    <dbReference type="NCBI Taxonomy" id="1227346"/>
    <lineage>
        <taxon>Eukaryota</taxon>
        <taxon>Fungi</taxon>
        <taxon>Dikarya</taxon>
        <taxon>Ascomycota</taxon>
        <taxon>Pezizomycotina</taxon>
        <taxon>Sordariomycetes</taxon>
        <taxon>Hypocreomycetidae</taxon>
        <taxon>Hypocreales</taxon>
        <taxon>Nectriaceae</taxon>
        <taxon>Fusarium</taxon>
        <taxon>Fusarium fujikuroi species complex</taxon>
    </lineage>
</organism>